<name>A0A378U3D0_MYROD</name>
<proteinExistence type="predicted"/>
<protein>
    <recommendedName>
        <fullName evidence="4">PKD domain-containing protein</fullName>
    </recommendedName>
</protein>
<dbReference type="PROSITE" id="PS51257">
    <property type="entry name" value="PROKAR_LIPOPROTEIN"/>
    <property type="match status" value="1"/>
</dbReference>
<evidence type="ECO:0008006" key="4">
    <source>
        <dbReference type="Google" id="ProtNLM"/>
    </source>
</evidence>
<organism evidence="2 3">
    <name type="scientific">Myroides odoratus</name>
    <name type="common">Flavobacterium odoratum</name>
    <dbReference type="NCBI Taxonomy" id="256"/>
    <lineage>
        <taxon>Bacteria</taxon>
        <taxon>Pseudomonadati</taxon>
        <taxon>Bacteroidota</taxon>
        <taxon>Flavobacteriia</taxon>
        <taxon>Flavobacteriales</taxon>
        <taxon>Flavobacteriaceae</taxon>
        <taxon>Myroides</taxon>
    </lineage>
</organism>
<accession>A0A378U3D0</accession>
<keyword evidence="1" id="KW-0732">Signal</keyword>
<keyword evidence="3" id="KW-1185">Reference proteome</keyword>
<sequence>MKNKKRRVGLFCVVGITLWSGISCSSDSDSREEPKQYKATITRVLEYVPAFGQFVNELPRYEVGDTAESMRVKAEKALINNEVISLGGFGGYVVFGFDHTIENIAGERDFKVLGNAFAHNAEPGVILVAYDKNKNGVPDEDEWYEIEGSEHTNKKTIKEYRITYYKPSKEHDETVEALDHYIRWTDNQGNEGWKTKNTFHHQSYYPQWIEDETITFQGTLLPNNAVQVGETETSWQLQTFAWGYADNYPNRHEGAAIDIDWAVDQAGNKVHLPGIDFVKVYTGLNQEAGWLGETSTEVAGAIDLHVEGTSIQTLK</sequence>
<evidence type="ECO:0000313" key="2">
    <source>
        <dbReference type="EMBL" id="STZ69636.1"/>
    </source>
</evidence>
<feature type="chain" id="PRO_5016722266" description="PKD domain-containing protein" evidence="1">
    <location>
        <begin position="26"/>
        <end position="315"/>
    </location>
</feature>
<dbReference type="AlphaFoldDB" id="A0A378U3D0"/>
<reference evidence="2 3" key="1">
    <citation type="submission" date="2018-06" db="EMBL/GenBank/DDBJ databases">
        <authorList>
            <consortium name="Pathogen Informatics"/>
            <person name="Doyle S."/>
        </authorList>
    </citation>
    <scope>NUCLEOTIDE SEQUENCE [LARGE SCALE GENOMIC DNA]</scope>
    <source>
        <strain evidence="2 3">NCTC11179</strain>
    </source>
</reference>
<evidence type="ECO:0000256" key="1">
    <source>
        <dbReference type="SAM" id="SignalP"/>
    </source>
</evidence>
<dbReference type="EMBL" id="UGQL01000002">
    <property type="protein sequence ID" value="STZ69636.1"/>
    <property type="molecule type" value="Genomic_DNA"/>
</dbReference>
<dbReference type="RefSeq" id="WP_115092313.1">
    <property type="nucleotide sequence ID" value="NZ_CP068107.1"/>
</dbReference>
<dbReference type="Proteomes" id="UP000255024">
    <property type="component" value="Unassembled WGS sequence"/>
</dbReference>
<evidence type="ECO:0000313" key="3">
    <source>
        <dbReference type="Proteomes" id="UP000255024"/>
    </source>
</evidence>
<gene>
    <name evidence="2" type="ORF">NCTC11179_03149</name>
</gene>
<feature type="signal peptide" evidence="1">
    <location>
        <begin position="1"/>
        <end position="25"/>
    </location>
</feature>